<organism evidence="1 2">
    <name type="scientific">Bradyrhizobium lablabi</name>
    <dbReference type="NCBI Taxonomy" id="722472"/>
    <lineage>
        <taxon>Bacteria</taxon>
        <taxon>Pseudomonadati</taxon>
        <taxon>Pseudomonadota</taxon>
        <taxon>Alphaproteobacteria</taxon>
        <taxon>Hyphomicrobiales</taxon>
        <taxon>Nitrobacteraceae</taxon>
        <taxon>Bradyrhizobium</taxon>
    </lineage>
</organism>
<dbReference type="Proteomes" id="UP000051660">
    <property type="component" value="Unassembled WGS sequence"/>
</dbReference>
<gene>
    <name evidence="1" type="ORF">CQ14_15225</name>
</gene>
<dbReference type="AlphaFoldDB" id="A0A0R3MVK9"/>
<evidence type="ECO:0000313" key="2">
    <source>
        <dbReference type="Proteomes" id="UP000051660"/>
    </source>
</evidence>
<evidence type="ECO:0000313" key="1">
    <source>
        <dbReference type="EMBL" id="KRR24089.1"/>
    </source>
</evidence>
<comment type="caution">
    <text evidence="1">The sequence shown here is derived from an EMBL/GenBank/DDBJ whole genome shotgun (WGS) entry which is preliminary data.</text>
</comment>
<dbReference type="EMBL" id="LLYB01000065">
    <property type="protein sequence ID" value="KRR24089.1"/>
    <property type="molecule type" value="Genomic_DNA"/>
</dbReference>
<reference evidence="1 2" key="1">
    <citation type="submission" date="2014-03" db="EMBL/GenBank/DDBJ databases">
        <title>Bradyrhizobium valentinum sp. nov., isolated from effective nodules of Lupinus mariae-josephae, a lupine endemic of basic-lime soils in Eastern Spain.</title>
        <authorList>
            <person name="Duran D."/>
            <person name="Rey L."/>
            <person name="Navarro A."/>
            <person name="Busquets A."/>
            <person name="Imperial J."/>
            <person name="Ruiz-Argueso T."/>
        </authorList>
    </citation>
    <scope>NUCLEOTIDE SEQUENCE [LARGE SCALE GENOMIC DNA]</scope>
    <source>
        <strain evidence="1 2">CCBAU 23086</strain>
    </source>
</reference>
<accession>A0A0R3MVK9</accession>
<sequence length="72" mass="7935">MLLRAPMQSDNCFSMIRPLVHSRASLPFKMCVQSPQPAFSNDQVESSAPLSKRLRSRRDIGSKDTAVALCGV</sequence>
<proteinExistence type="predicted"/>
<name>A0A0R3MVK9_9BRAD</name>
<protein>
    <submittedName>
        <fullName evidence="1">Uncharacterized protein</fullName>
    </submittedName>
</protein>